<reference evidence="3 4" key="1">
    <citation type="submission" date="2014-06" db="EMBL/GenBank/DDBJ databases">
        <title>Evolutionary Origins and Diversification of the Mycorrhizal Mutualists.</title>
        <authorList>
            <consortium name="DOE Joint Genome Institute"/>
            <consortium name="Mycorrhizal Genomics Consortium"/>
            <person name="Kohler A."/>
            <person name="Kuo A."/>
            <person name="Nagy L.G."/>
            <person name="Floudas D."/>
            <person name="Copeland A."/>
            <person name="Barry K.W."/>
            <person name="Cichocki N."/>
            <person name="Veneault-Fourrey C."/>
            <person name="LaButti K."/>
            <person name="Lindquist E.A."/>
            <person name="Lipzen A."/>
            <person name="Lundell T."/>
            <person name="Morin E."/>
            <person name="Murat C."/>
            <person name="Riley R."/>
            <person name="Ohm R."/>
            <person name="Sun H."/>
            <person name="Tunlid A."/>
            <person name="Henrissat B."/>
            <person name="Grigoriev I.V."/>
            <person name="Hibbett D.S."/>
            <person name="Martin F."/>
        </authorList>
    </citation>
    <scope>NUCLEOTIDE SEQUENCE [LARGE SCALE GENOMIC DNA]</scope>
    <source>
        <strain evidence="3 4">SS14</strain>
    </source>
</reference>
<organism evidence="3 4">
    <name type="scientific">Sphaerobolus stellatus (strain SS14)</name>
    <dbReference type="NCBI Taxonomy" id="990650"/>
    <lineage>
        <taxon>Eukaryota</taxon>
        <taxon>Fungi</taxon>
        <taxon>Dikarya</taxon>
        <taxon>Basidiomycota</taxon>
        <taxon>Agaricomycotina</taxon>
        <taxon>Agaricomycetes</taxon>
        <taxon>Phallomycetidae</taxon>
        <taxon>Geastrales</taxon>
        <taxon>Sphaerobolaceae</taxon>
        <taxon>Sphaerobolus</taxon>
    </lineage>
</organism>
<feature type="transmembrane region" description="Helical" evidence="1">
    <location>
        <begin position="221"/>
        <end position="240"/>
    </location>
</feature>
<evidence type="ECO:0000259" key="2">
    <source>
        <dbReference type="Pfam" id="PF20151"/>
    </source>
</evidence>
<name>A0A0C9V472_SPHS4</name>
<keyword evidence="1" id="KW-0812">Transmembrane</keyword>
<feature type="transmembrane region" description="Helical" evidence="1">
    <location>
        <begin position="52"/>
        <end position="72"/>
    </location>
</feature>
<gene>
    <name evidence="3" type="ORF">M422DRAFT_35919</name>
</gene>
<dbReference type="InterPro" id="IPR045340">
    <property type="entry name" value="DUF6533"/>
</dbReference>
<dbReference type="OrthoDB" id="3350812at2759"/>
<feature type="transmembrane region" description="Helical" evidence="1">
    <location>
        <begin position="170"/>
        <end position="192"/>
    </location>
</feature>
<keyword evidence="4" id="KW-1185">Reference proteome</keyword>
<proteinExistence type="predicted"/>
<dbReference type="EMBL" id="KN837229">
    <property type="protein sequence ID" value="KIJ32295.1"/>
    <property type="molecule type" value="Genomic_DNA"/>
</dbReference>
<feature type="domain" description="DUF6533" evidence="2">
    <location>
        <begin position="21"/>
        <end position="63"/>
    </location>
</feature>
<feature type="transmembrane region" description="Helical" evidence="1">
    <location>
        <begin position="84"/>
        <end position="106"/>
    </location>
</feature>
<keyword evidence="1" id="KW-1133">Transmembrane helix</keyword>
<accession>A0A0C9V472</accession>
<evidence type="ECO:0000256" key="1">
    <source>
        <dbReference type="SAM" id="Phobius"/>
    </source>
</evidence>
<feature type="transmembrane region" description="Helical" evidence="1">
    <location>
        <begin position="118"/>
        <end position="139"/>
    </location>
</feature>
<dbReference type="Proteomes" id="UP000054279">
    <property type="component" value="Unassembled WGS sequence"/>
</dbReference>
<dbReference type="AlphaFoldDB" id="A0A0C9V472"/>
<protein>
    <recommendedName>
        <fullName evidence="2">DUF6533 domain-containing protein</fullName>
    </recommendedName>
</protein>
<sequence length="291" mass="32342">MSTSELAQAMQSARLTSYDDFASFTILLYDYILSLPSEKRYIWSSHLGIGKWLYLVSRYLVFMDVILSFILHSLPTMTPETCTTLFKIVAGLNAAGILISEITLAYRTWVLWDTSRTMGILLLGLVVVLGGVGLGLSTISSTVSLENVKFPTPPVPAHVSCWEVSPLERLSFSMCYLVVALGETALISLTVYRLKSQGHCITLTTIMKRPSLGAVLCRDGIMYYAYILAISIFNLFSIIFTEFQPLLIQRVLHSVFISGMFLHLRETGDSIASPSLSGVSRRHRSLSLSLY</sequence>
<keyword evidence="1" id="KW-0472">Membrane</keyword>
<evidence type="ECO:0000313" key="3">
    <source>
        <dbReference type="EMBL" id="KIJ32295.1"/>
    </source>
</evidence>
<dbReference type="HOGENOM" id="CLU_035509_11_3_1"/>
<evidence type="ECO:0000313" key="4">
    <source>
        <dbReference type="Proteomes" id="UP000054279"/>
    </source>
</evidence>
<dbReference type="Pfam" id="PF20151">
    <property type="entry name" value="DUF6533"/>
    <property type="match status" value="1"/>
</dbReference>